<organism evidence="8 9">
    <name type="scientific">Candidatus Harrisonbacteria bacterium RIFCSPHIGHO2_12_FULL_48_16</name>
    <dbReference type="NCBI Taxonomy" id="1798405"/>
    <lineage>
        <taxon>Bacteria</taxon>
        <taxon>Candidatus Harrisoniibacteriota</taxon>
    </lineage>
</organism>
<dbReference type="CDD" id="cd07560">
    <property type="entry name" value="Peptidase_S41_CPP"/>
    <property type="match status" value="1"/>
</dbReference>
<dbReference type="Proteomes" id="UP000177174">
    <property type="component" value="Unassembled WGS sequence"/>
</dbReference>
<dbReference type="EMBL" id="MHJH01000033">
    <property type="protein sequence ID" value="OGY63772.1"/>
    <property type="molecule type" value="Genomic_DNA"/>
</dbReference>
<proteinExistence type="inferred from homology"/>
<dbReference type="InterPro" id="IPR001478">
    <property type="entry name" value="PDZ"/>
</dbReference>
<comment type="caution">
    <text evidence="8">The sequence shown here is derived from an EMBL/GenBank/DDBJ whole genome shotgun (WGS) entry which is preliminary data.</text>
</comment>
<dbReference type="AlphaFoldDB" id="A0A1G1ZGS3"/>
<dbReference type="GO" id="GO:0006508">
    <property type="term" value="P:proteolysis"/>
    <property type="evidence" value="ECO:0007669"/>
    <property type="project" value="UniProtKB-KW"/>
</dbReference>
<dbReference type="InterPro" id="IPR036034">
    <property type="entry name" value="PDZ_sf"/>
</dbReference>
<dbReference type="GO" id="GO:0008236">
    <property type="term" value="F:serine-type peptidase activity"/>
    <property type="evidence" value="ECO:0007669"/>
    <property type="project" value="UniProtKB-KW"/>
</dbReference>
<keyword evidence="4 5" id="KW-0720">Serine protease</keyword>
<evidence type="ECO:0000256" key="1">
    <source>
        <dbReference type="ARBA" id="ARBA00009179"/>
    </source>
</evidence>
<dbReference type="GO" id="GO:0030288">
    <property type="term" value="C:outer membrane-bounded periplasmic space"/>
    <property type="evidence" value="ECO:0007669"/>
    <property type="project" value="TreeGrafter"/>
</dbReference>
<keyword evidence="6" id="KW-1133">Transmembrane helix</keyword>
<dbReference type="Gene3D" id="3.90.226.10">
    <property type="entry name" value="2-enoyl-CoA Hydratase, Chain A, domain 1"/>
    <property type="match status" value="1"/>
</dbReference>
<gene>
    <name evidence="8" type="ORF">A3E64_01865</name>
</gene>
<dbReference type="NCBIfam" id="TIGR00225">
    <property type="entry name" value="prc"/>
    <property type="match status" value="1"/>
</dbReference>
<dbReference type="Gene3D" id="2.30.42.10">
    <property type="match status" value="1"/>
</dbReference>
<protein>
    <recommendedName>
        <fullName evidence="7">PDZ domain-containing protein</fullName>
    </recommendedName>
</protein>
<evidence type="ECO:0000256" key="5">
    <source>
        <dbReference type="RuleBase" id="RU004404"/>
    </source>
</evidence>
<dbReference type="SUPFAM" id="SSF52096">
    <property type="entry name" value="ClpP/crotonase"/>
    <property type="match status" value="1"/>
</dbReference>
<dbReference type="Pfam" id="PF03572">
    <property type="entry name" value="Peptidase_S41"/>
    <property type="match status" value="1"/>
</dbReference>
<dbReference type="SMART" id="SM00228">
    <property type="entry name" value="PDZ"/>
    <property type="match status" value="1"/>
</dbReference>
<dbReference type="GO" id="GO:0007165">
    <property type="term" value="P:signal transduction"/>
    <property type="evidence" value="ECO:0007669"/>
    <property type="project" value="TreeGrafter"/>
</dbReference>
<evidence type="ECO:0000256" key="3">
    <source>
        <dbReference type="ARBA" id="ARBA00022801"/>
    </source>
</evidence>
<dbReference type="PANTHER" id="PTHR32060:SF30">
    <property type="entry name" value="CARBOXY-TERMINAL PROCESSING PROTEASE CTPA"/>
    <property type="match status" value="1"/>
</dbReference>
<dbReference type="Gene3D" id="3.30.750.44">
    <property type="match status" value="1"/>
</dbReference>
<dbReference type="PANTHER" id="PTHR32060">
    <property type="entry name" value="TAIL-SPECIFIC PROTEASE"/>
    <property type="match status" value="1"/>
</dbReference>
<dbReference type="InterPro" id="IPR005151">
    <property type="entry name" value="Tail-specific_protease"/>
</dbReference>
<dbReference type="SMART" id="SM00245">
    <property type="entry name" value="TSPc"/>
    <property type="match status" value="1"/>
</dbReference>
<evidence type="ECO:0000259" key="7">
    <source>
        <dbReference type="PROSITE" id="PS50106"/>
    </source>
</evidence>
<dbReference type="FunFam" id="2.30.42.10:FF:000063">
    <property type="entry name" value="Peptidase, S41 family"/>
    <property type="match status" value="1"/>
</dbReference>
<feature type="domain" description="PDZ" evidence="7">
    <location>
        <begin position="111"/>
        <end position="176"/>
    </location>
</feature>
<evidence type="ECO:0000313" key="9">
    <source>
        <dbReference type="Proteomes" id="UP000177174"/>
    </source>
</evidence>
<dbReference type="GO" id="GO:0004175">
    <property type="term" value="F:endopeptidase activity"/>
    <property type="evidence" value="ECO:0007669"/>
    <property type="project" value="TreeGrafter"/>
</dbReference>
<keyword evidence="6" id="KW-0472">Membrane</keyword>
<accession>A0A1G1ZGS3</accession>
<dbReference type="PROSITE" id="PS50106">
    <property type="entry name" value="PDZ"/>
    <property type="match status" value="1"/>
</dbReference>
<evidence type="ECO:0000256" key="2">
    <source>
        <dbReference type="ARBA" id="ARBA00022670"/>
    </source>
</evidence>
<evidence type="ECO:0000313" key="8">
    <source>
        <dbReference type="EMBL" id="OGY63772.1"/>
    </source>
</evidence>
<dbReference type="SUPFAM" id="SSF50156">
    <property type="entry name" value="PDZ domain-like"/>
    <property type="match status" value="1"/>
</dbReference>
<keyword evidence="3 5" id="KW-0378">Hydrolase</keyword>
<comment type="similarity">
    <text evidence="1 5">Belongs to the peptidase S41A family.</text>
</comment>
<dbReference type="InterPro" id="IPR004447">
    <property type="entry name" value="Peptidase_S41A"/>
</dbReference>
<dbReference type="CDD" id="cd06782">
    <property type="entry name" value="cpPDZ_CPP-like"/>
    <property type="match status" value="1"/>
</dbReference>
<evidence type="ECO:0000256" key="6">
    <source>
        <dbReference type="SAM" id="Phobius"/>
    </source>
</evidence>
<evidence type="ECO:0000256" key="4">
    <source>
        <dbReference type="ARBA" id="ARBA00022825"/>
    </source>
</evidence>
<feature type="transmembrane region" description="Helical" evidence="6">
    <location>
        <begin position="12"/>
        <end position="31"/>
    </location>
</feature>
<reference evidence="8 9" key="1">
    <citation type="journal article" date="2016" name="Nat. Commun.">
        <title>Thousands of microbial genomes shed light on interconnected biogeochemical processes in an aquifer system.</title>
        <authorList>
            <person name="Anantharaman K."/>
            <person name="Brown C.T."/>
            <person name="Hug L.A."/>
            <person name="Sharon I."/>
            <person name="Castelle C.J."/>
            <person name="Probst A.J."/>
            <person name="Thomas B.C."/>
            <person name="Singh A."/>
            <person name="Wilkins M.J."/>
            <person name="Karaoz U."/>
            <person name="Brodie E.L."/>
            <person name="Williams K.H."/>
            <person name="Hubbard S.S."/>
            <person name="Banfield J.F."/>
        </authorList>
    </citation>
    <scope>NUCLEOTIDE SEQUENCE [LARGE SCALE GENOMIC DNA]</scope>
</reference>
<sequence>MKLFKGLGIKTLVIVIVAAAVLTGGSLYAGFQAGRQYPKVITVKNLTNIDDANVKADFGVFWQAWEKLKEYHVNGDTTPDQNLVYGAVTGLVDALKDPYTVFFPPAEAKKFVEDVKGSFGGIGAEIGVRDDQLVVIAPLKDSPAEKAGLLPKDKILKIDDTLTDGIKVNEAVTIIRGEIGTTVTLTILRNGWGAPKEFKIVRDEIRVPTLDWDVKEGNILHVKLYAFNESSEKLFYKAMVGGAEKGAEGMILDLRNNPGGYLEVAVNLAGWFLKHDLVVVSEKFRTGDDTVFRADGNEALKDFPVVVLVNGGSASAAEILAGALRDQRGIKLVGENTFGKGTVQELQTLKDNSSLKITIAKWLLPSGHIIEKNGLKPDFEVKLTEEDIKNGKDPQLDKAFQILKEQIPN</sequence>
<keyword evidence="2 5" id="KW-0645">Protease</keyword>
<keyword evidence="6" id="KW-0812">Transmembrane</keyword>
<dbReference type="InterPro" id="IPR029045">
    <property type="entry name" value="ClpP/crotonase-like_dom_sf"/>
</dbReference>
<dbReference type="STRING" id="1798405.A3E64_01865"/>
<dbReference type="Pfam" id="PF13180">
    <property type="entry name" value="PDZ_2"/>
    <property type="match status" value="1"/>
</dbReference>
<name>A0A1G1ZGS3_9BACT</name>